<evidence type="ECO:0000313" key="3">
    <source>
        <dbReference type="Proteomes" id="UP000320735"/>
    </source>
</evidence>
<dbReference type="AlphaFoldDB" id="A0A5C6BCA4"/>
<accession>A0A5C6BCA4</accession>
<reference evidence="2 3" key="1">
    <citation type="submission" date="2019-02" db="EMBL/GenBank/DDBJ databases">
        <title>Deep-cultivation of Planctomycetes and their phenomic and genomic characterization uncovers novel biology.</title>
        <authorList>
            <person name="Wiegand S."/>
            <person name="Jogler M."/>
            <person name="Boedeker C."/>
            <person name="Pinto D."/>
            <person name="Vollmers J."/>
            <person name="Rivas-Marin E."/>
            <person name="Kohn T."/>
            <person name="Peeters S.H."/>
            <person name="Heuer A."/>
            <person name="Rast P."/>
            <person name="Oberbeckmann S."/>
            <person name="Bunk B."/>
            <person name="Jeske O."/>
            <person name="Meyerdierks A."/>
            <person name="Storesund J.E."/>
            <person name="Kallscheuer N."/>
            <person name="Luecker S."/>
            <person name="Lage O.M."/>
            <person name="Pohl T."/>
            <person name="Merkel B.J."/>
            <person name="Hornburger P."/>
            <person name="Mueller R.-W."/>
            <person name="Bruemmer F."/>
            <person name="Labrenz M."/>
            <person name="Spormann A.M."/>
            <person name="Op Den Camp H."/>
            <person name="Overmann J."/>
            <person name="Amann R."/>
            <person name="Jetten M.S.M."/>
            <person name="Mascher T."/>
            <person name="Medema M.H."/>
            <person name="Devos D.P."/>
            <person name="Kaster A.-K."/>
            <person name="Ovreas L."/>
            <person name="Rohde M."/>
            <person name="Galperin M.Y."/>
            <person name="Jogler C."/>
        </authorList>
    </citation>
    <scope>NUCLEOTIDE SEQUENCE [LARGE SCALE GENOMIC DNA]</scope>
    <source>
        <strain evidence="2 3">CA54</strain>
    </source>
</reference>
<keyword evidence="1" id="KW-0472">Membrane</keyword>
<dbReference type="EMBL" id="SJPP01000002">
    <property type="protein sequence ID" value="TWU09131.1"/>
    <property type="molecule type" value="Genomic_DNA"/>
</dbReference>
<feature type="transmembrane region" description="Helical" evidence="1">
    <location>
        <begin position="9"/>
        <end position="29"/>
    </location>
</feature>
<evidence type="ECO:0000313" key="2">
    <source>
        <dbReference type="EMBL" id="TWU09131.1"/>
    </source>
</evidence>
<keyword evidence="1" id="KW-0812">Transmembrane</keyword>
<organism evidence="2 3">
    <name type="scientific">Symmachiella macrocystis</name>
    <dbReference type="NCBI Taxonomy" id="2527985"/>
    <lineage>
        <taxon>Bacteria</taxon>
        <taxon>Pseudomonadati</taxon>
        <taxon>Planctomycetota</taxon>
        <taxon>Planctomycetia</taxon>
        <taxon>Planctomycetales</taxon>
        <taxon>Planctomycetaceae</taxon>
        <taxon>Symmachiella</taxon>
    </lineage>
</organism>
<keyword evidence="3" id="KW-1185">Reference proteome</keyword>
<evidence type="ECO:0000256" key="1">
    <source>
        <dbReference type="SAM" id="Phobius"/>
    </source>
</evidence>
<keyword evidence="1" id="KW-1133">Transmembrane helix</keyword>
<comment type="caution">
    <text evidence="2">The sequence shown here is derived from an EMBL/GenBank/DDBJ whole genome shotgun (WGS) entry which is preliminary data.</text>
</comment>
<protein>
    <submittedName>
        <fullName evidence="2">Uncharacterized protein</fullName>
    </submittedName>
</protein>
<gene>
    <name evidence="2" type="ORF">CA54_43710</name>
</gene>
<sequence length="77" mass="8648">MSQDESSKAVWIVFSSAIFGLCLAFPFAVIETMWLVRSLGTYSNAFSNAFWIIVLIIGFVMGLGYHAIVWFNESCDK</sequence>
<name>A0A5C6BCA4_9PLAN</name>
<feature type="transmembrane region" description="Helical" evidence="1">
    <location>
        <begin position="49"/>
        <end position="71"/>
    </location>
</feature>
<dbReference type="Proteomes" id="UP000320735">
    <property type="component" value="Unassembled WGS sequence"/>
</dbReference>
<proteinExistence type="predicted"/>